<evidence type="ECO:0000313" key="1">
    <source>
        <dbReference type="EMBL" id="KKK58321.1"/>
    </source>
</evidence>
<proteinExistence type="predicted"/>
<organism evidence="1">
    <name type="scientific">marine sediment metagenome</name>
    <dbReference type="NCBI Taxonomy" id="412755"/>
    <lineage>
        <taxon>unclassified sequences</taxon>
        <taxon>metagenomes</taxon>
        <taxon>ecological metagenomes</taxon>
    </lineage>
</organism>
<gene>
    <name evidence="1" type="ORF">LCGC14_3045610</name>
</gene>
<dbReference type="AlphaFoldDB" id="A0A0F8ZE63"/>
<sequence>MAKIIEDPNKVNVVARARCRNCLVLAEYEPSDIRTVYDRETPDIMWKVVFCPRCKDEIRCNELAWGRSA</sequence>
<comment type="caution">
    <text evidence="1">The sequence shown here is derived from an EMBL/GenBank/DDBJ whole genome shotgun (WGS) entry which is preliminary data.</text>
</comment>
<protein>
    <submittedName>
        <fullName evidence="1">Uncharacterized protein</fullName>
    </submittedName>
</protein>
<dbReference type="EMBL" id="LAZR01064042">
    <property type="protein sequence ID" value="KKK58321.1"/>
    <property type="molecule type" value="Genomic_DNA"/>
</dbReference>
<accession>A0A0F8ZE63</accession>
<name>A0A0F8ZE63_9ZZZZ</name>
<reference evidence="1" key="1">
    <citation type="journal article" date="2015" name="Nature">
        <title>Complex archaea that bridge the gap between prokaryotes and eukaryotes.</title>
        <authorList>
            <person name="Spang A."/>
            <person name="Saw J.H."/>
            <person name="Jorgensen S.L."/>
            <person name="Zaremba-Niedzwiedzka K."/>
            <person name="Martijn J."/>
            <person name="Lind A.E."/>
            <person name="van Eijk R."/>
            <person name="Schleper C."/>
            <person name="Guy L."/>
            <person name="Ettema T.J."/>
        </authorList>
    </citation>
    <scope>NUCLEOTIDE SEQUENCE</scope>
</reference>